<accession>A0A392USQ2</accession>
<sequence>LWCSAVAAFVLQSDGGSLLSDFGFDID</sequence>
<evidence type="ECO:0000313" key="2">
    <source>
        <dbReference type="Proteomes" id="UP000265520"/>
    </source>
</evidence>
<name>A0A392USQ2_9FABA</name>
<dbReference type="EMBL" id="LXQA010964952">
    <property type="protein sequence ID" value="MCI79048.1"/>
    <property type="molecule type" value="Genomic_DNA"/>
</dbReference>
<organism evidence="1 2">
    <name type="scientific">Trifolium medium</name>
    <dbReference type="NCBI Taxonomy" id="97028"/>
    <lineage>
        <taxon>Eukaryota</taxon>
        <taxon>Viridiplantae</taxon>
        <taxon>Streptophyta</taxon>
        <taxon>Embryophyta</taxon>
        <taxon>Tracheophyta</taxon>
        <taxon>Spermatophyta</taxon>
        <taxon>Magnoliopsida</taxon>
        <taxon>eudicotyledons</taxon>
        <taxon>Gunneridae</taxon>
        <taxon>Pentapetalae</taxon>
        <taxon>rosids</taxon>
        <taxon>fabids</taxon>
        <taxon>Fabales</taxon>
        <taxon>Fabaceae</taxon>
        <taxon>Papilionoideae</taxon>
        <taxon>50 kb inversion clade</taxon>
        <taxon>NPAAA clade</taxon>
        <taxon>Hologalegina</taxon>
        <taxon>IRL clade</taxon>
        <taxon>Trifolieae</taxon>
        <taxon>Trifolium</taxon>
    </lineage>
</organism>
<dbReference type="AlphaFoldDB" id="A0A392USQ2"/>
<proteinExistence type="predicted"/>
<reference evidence="1 2" key="1">
    <citation type="journal article" date="2018" name="Front. Plant Sci.">
        <title>Red Clover (Trifolium pratense) and Zigzag Clover (T. medium) - A Picture of Genomic Similarities and Differences.</title>
        <authorList>
            <person name="Dluhosova J."/>
            <person name="Istvanek J."/>
            <person name="Nedelnik J."/>
            <person name="Repkova J."/>
        </authorList>
    </citation>
    <scope>NUCLEOTIDE SEQUENCE [LARGE SCALE GENOMIC DNA]</scope>
    <source>
        <strain evidence="2">cv. 10/8</strain>
        <tissue evidence="1">Leaf</tissue>
    </source>
</reference>
<feature type="non-terminal residue" evidence="1">
    <location>
        <position position="1"/>
    </location>
</feature>
<protein>
    <submittedName>
        <fullName evidence="1">Uncharacterized protein</fullName>
    </submittedName>
</protein>
<keyword evidence="2" id="KW-1185">Reference proteome</keyword>
<dbReference type="Proteomes" id="UP000265520">
    <property type="component" value="Unassembled WGS sequence"/>
</dbReference>
<evidence type="ECO:0000313" key="1">
    <source>
        <dbReference type="EMBL" id="MCI79048.1"/>
    </source>
</evidence>
<gene>
    <name evidence="1" type="ORF">A2U01_0100319</name>
</gene>
<comment type="caution">
    <text evidence="1">The sequence shown here is derived from an EMBL/GenBank/DDBJ whole genome shotgun (WGS) entry which is preliminary data.</text>
</comment>